<comment type="caution">
    <text evidence="1">The sequence shown here is derived from an EMBL/GenBank/DDBJ whole genome shotgun (WGS) entry which is preliminary data.</text>
</comment>
<name>A0A444I3D9_RHILE</name>
<dbReference type="EMBL" id="SBHX01000027">
    <property type="protein sequence ID" value="RWX32038.1"/>
    <property type="molecule type" value="Genomic_DNA"/>
</dbReference>
<dbReference type="AlphaFoldDB" id="A0A444I3D9"/>
<accession>A0A444I3D9</accession>
<proteinExistence type="predicted"/>
<gene>
    <name evidence="1" type="ORF">EHI47_11695</name>
</gene>
<organism evidence="1 2">
    <name type="scientific">Rhizobium leguminosarum</name>
    <dbReference type="NCBI Taxonomy" id="384"/>
    <lineage>
        <taxon>Bacteria</taxon>
        <taxon>Pseudomonadati</taxon>
        <taxon>Pseudomonadota</taxon>
        <taxon>Alphaproteobacteria</taxon>
        <taxon>Hyphomicrobiales</taxon>
        <taxon>Rhizobiaceae</taxon>
        <taxon>Rhizobium/Agrobacterium group</taxon>
        <taxon>Rhizobium</taxon>
    </lineage>
</organism>
<dbReference type="Proteomes" id="UP000283817">
    <property type="component" value="Unassembled WGS sequence"/>
</dbReference>
<reference evidence="1 2" key="1">
    <citation type="submission" date="2019-01" db="EMBL/GenBank/DDBJ databases">
        <title>RHIZO-ID as a novel technology for direct rhizobia identification.</title>
        <authorList>
            <person name="De Meyer S.E."/>
        </authorList>
    </citation>
    <scope>NUCLEOTIDE SEQUENCE [LARGE SCALE GENOMIC DNA]</scope>
    <source>
        <strain evidence="1 2">WSM448</strain>
    </source>
</reference>
<dbReference type="InterPro" id="IPR025127">
    <property type="entry name" value="DUF4054"/>
</dbReference>
<protein>
    <submittedName>
        <fullName evidence="1">DUF4054 domain-containing protein</fullName>
    </submittedName>
</protein>
<dbReference type="RefSeq" id="WP_128410500.1">
    <property type="nucleotide sequence ID" value="NZ_SBHX01000027.1"/>
</dbReference>
<evidence type="ECO:0000313" key="2">
    <source>
        <dbReference type="Proteomes" id="UP000283817"/>
    </source>
</evidence>
<dbReference type="Pfam" id="PF13262">
    <property type="entry name" value="DUF4054"/>
    <property type="match status" value="1"/>
</dbReference>
<evidence type="ECO:0000313" key="1">
    <source>
        <dbReference type="EMBL" id="RWX32038.1"/>
    </source>
</evidence>
<sequence length="129" mass="13764">MAYQTPTPEAFKARYPEFMPVSDALVQLVLDDAIGDVGDTWLEKDRARAQMLLAAHILTVEGEPGRTTTGQSSAGTGFVRRRKVGDVEVEFATPGASASGVAATGYDATAYGQAFIRLMRLNFPGPIAI</sequence>